<proteinExistence type="inferred from homology"/>
<feature type="binding site" evidence="13">
    <location>
        <position position="195"/>
    </location>
    <ligand>
        <name>substrate</name>
    </ligand>
</feature>
<dbReference type="FunFam" id="3.90.1170.20:FF:000001">
    <property type="entry name" value="Nicotinate-nucleotide diphosphorylase (Carboxylating)"/>
    <property type="match status" value="1"/>
</dbReference>
<feature type="domain" description="Quinolinate phosphoribosyl transferase N-terminal" evidence="15">
    <location>
        <begin position="25"/>
        <end position="109"/>
    </location>
</feature>
<dbReference type="Pfam" id="PF02749">
    <property type="entry name" value="QRPTase_N"/>
    <property type="match status" value="1"/>
</dbReference>
<dbReference type="Pfam" id="PF01729">
    <property type="entry name" value="QRPTase_C"/>
    <property type="match status" value="1"/>
</dbReference>
<comment type="catalytic activity">
    <reaction evidence="10">
        <text>nicotinate beta-D-ribonucleotide + CO2 + diphosphate = quinolinate + 5-phospho-alpha-D-ribose 1-diphosphate + 2 H(+)</text>
        <dbReference type="Rhea" id="RHEA:12733"/>
        <dbReference type="ChEBI" id="CHEBI:15378"/>
        <dbReference type="ChEBI" id="CHEBI:16526"/>
        <dbReference type="ChEBI" id="CHEBI:29959"/>
        <dbReference type="ChEBI" id="CHEBI:33019"/>
        <dbReference type="ChEBI" id="CHEBI:57502"/>
        <dbReference type="ChEBI" id="CHEBI:58017"/>
        <dbReference type="EC" id="2.4.2.19"/>
    </reaction>
</comment>
<evidence type="ECO:0000259" key="14">
    <source>
        <dbReference type="Pfam" id="PF01729"/>
    </source>
</evidence>
<dbReference type="AlphaFoldDB" id="A0A2A4XH61"/>
<dbReference type="GO" id="GO:0005737">
    <property type="term" value="C:cytoplasm"/>
    <property type="evidence" value="ECO:0007669"/>
    <property type="project" value="TreeGrafter"/>
</dbReference>
<feature type="binding site" evidence="13">
    <location>
        <position position="166"/>
    </location>
    <ligand>
        <name>substrate</name>
    </ligand>
</feature>
<evidence type="ECO:0000259" key="15">
    <source>
        <dbReference type="Pfam" id="PF02749"/>
    </source>
</evidence>
<dbReference type="SUPFAM" id="SSF51690">
    <property type="entry name" value="Nicotinate/Quinolinate PRTase C-terminal domain-like"/>
    <property type="match status" value="1"/>
</dbReference>
<dbReference type="InterPro" id="IPR004393">
    <property type="entry name" value="NadC"/>
</dbReference>
<dbReference type="GO" id="GO:0009435">
    <property type="term" value="P:NAD+ biosynthetic process"/>
    <property type="evidence" value="ECO:0007669"/>
    <property type="project" value="UniProtKB-UniPathway"/>
</dbReference>
<evidence type="ECO:0000256" key="5">
    <source>
        <dbReference type="ARBA" id="ARBA00011944"/>
    </source>
</evidence>
<feature type="binding site" evidence="13">
    <location>
        <position position="99"/>
    </location>
    <ligand>
        <name>substrate</name>
    </ligand>
</feature>
<feature type="binding site" evidence="13">
    <location>
        <begin position="260"/>
        <end position="262"/>
    </location>
    <ligand>
        <name>substrate</name>
    </ligand>
</feature>
<organism evidence="16 17">
    <name type="scientific">SAR86 cluster bacterium</name>
    <dbReference type="NCBI Taxonomy" id="2030880"/>
    <lineage>
        <taxon>Bacteria</taxon>
        <taxon>Pseudomonadati</taxon>
        <taxon>Pseudomonadota</taxon>
        <taxon>Gammaproteobacteria</taxon>
        <taxon>SAR86 cluster</taxon>
    </lineage>
</organism>
<comment type="caution">
    <text evidence="16">The sequence shown here is derived from an EMBL/GenBank/DDBJ whole genome shotgun (WGS) entry which is preliminary data.</text>
</comment>
<dbReference type="EC" id="2.4.2.19" evidence="5"/>
<dbReference type="PIRSF" id="PIRSF006250">
    <property type="entry name" value="NadC_ModD"/>
    <property type="match status" value="1"/>
</dbReference>
<feature type="binding site" evidence="13">
    <location>
        <begin position="132"/>
        <end position="134"/>
    </location>
    <ligand>
        <name>substrate</name>
    </ligand>
</feature>
<dbReference type="Proteomes" id="UP000218767">
    <property type="component" value="Unassembled WGS sequence"/>
</dbReference>
<dbReference type="CDD" id="cd01572">
    <property type="entry name" value="QPRTase"/>
    <property type="match status" value="1"/>
</dbReference>
<comment type="function">
    <text evidence="1">Involved in the catabolism of quinolinic acid (QA).</text>
</comment>
<dbReference type="InterPro" id="IPR013785">
    <property type="entry name" value="Aldolase_TIM"/>
</dbReference>
<dbReference type="FunFam" id="3.20.20.70:FF:000030">
    <property type="entry name" value="Nicotinate-nucleotide pyrophosphorylase, carboxylating"/>
    <property type="match status" value="1"/>
</dbReference>
<dbReference type="Gene3D" id="3.90.1170.20">
    <property type="entry name" value="Quinolinate phosphoribosyl transferase, N-terminal domain"/>
    <property type="match status" value="1"/>
</dbReference>
<evidence type="ECO:0000256" key="12">
    <source>
        <dbReference type="PIRNR" id="PIRNR006250"/>
    </source>
</evidence>
<evidence type="ECO:0000256" key="13">
    <source>
        <dbReference type="PIRSR" id="PIRSR006250-1"/>
    </source>
</evidence>
<evidence type="ECO:0000256" key="3">
    <source>
        <dbReference type="ARBA" id="ARBA00009400"/>
    </source>
</evidence>
<evidence type="ECO:0000256" key="2">
    <source>
        <dbReference type="ARBA" id="ARBA00004893"/>
    </source>
</evidence>
<dbReference type="NCBIfam" id="TIGR00078">
    <property type="entry name" value="nadC"/>
    <property type="match status" value="1"/>
</dbReference>
<dbReference type="EMBL" id="NVUL01000003">
    <property type="protein sequence ID" value="PCI81900.1"/>
    <property type="molecule type" value="Genomic_DNA"/>
</dbReference>
<evidence type="ECO:0000256" key="6">
    <source>
        <dbReference type="ARBA" id="ARBA00022642"/>
    </source>
</evidence>
<dbReference type="PANTHER" id="PTHR32179">
    <property type="entry name" value="NICOTINATE-NUCLEOTIDE PYROPHOSPHORYLASE [CARBOXYLATING]"/>
    <property type="match status" value="1"/>
</dbReference>
<dbReference type="InterPro" id="IPR027277">
    <property type="entry name" value="NadC/ModD"/>
</dbReference>
<dbReference type="InterPro" id="IPR022412">
    <property type="entry name" value="Quinolinate_PRibosylTrfase_N"/>
</dbReference>
<dbReference type="GO" id="GO:0004514">
    <property type="term" value="F:nicotinate-nucleotide diphosphorylase (carboxylating) activity"/>
    <property type="evidence" value="ECO:0007669"/>
    <property type="project" value="UniProtKB-EC"/>
</dbReference>
<keyword evidence="8 12" id="KW-0808">Transferase</keyword>
<feature type="binding site" evidence="13">
    <location>
        <position position="156"/>
    </location>
    <ligand>
        <name>substrate</name>
    </ligand>
</feature>
<reference evidence="17" key="1">
    <citation type="submission" date="2017-08" db="EMBL/GenBank/DDBJ databases">
        <title>A dynamic microbial community with high functional redundancy inhabits the cold, oxic subseafloor aquifer.</title>
        <authorList>
            <person name="Tully B.J."/>
            <person name="Wheat C.G."/>
            <person name="Glazer B.T."/>
            <person name="Huber J.A."/>
        </authorList>
    </citation>
    <scope>NUCLEOTIDE SEQUENCE [LARGE SCALE GENOMIC DNA]</scope>
</reference>
<dbReference type="InterPro" id="IPR002638">
    <property type="entry name" value="Quinolinate_PRibosylTrfase_C"/>
</dbReference>
<keyword evidence="7 12" id="KW-0328">Glycosyltransferase</keyword>
<evidence type="ECO:0000256" key="11">
    <source>
        <dbReference type="ARBA" id="ARBA00069173"/>
    </source>
</evidence>
<evidence type="ECO:0000313" key="16">
    <source>
        <dbReference type="EMBL" id="PCI81900.1"/>
    </source>
</evidence>
<accession>A0A2A4XH61</accession>
<evidence type="ECO:0000256" key="8">
    <source>
        <dbReference type="ARBA" id="ARBA00022679"/>
    </source>
</evidence>
<feature type="binding site" evidence="13">
    <location>
        <position position="216"/>
    </location>
    <ligand>
        <name>substrate</name>
    </ligand>
</feature>
<protein>
    <recommendedName>
        <fullName evidence="11">Probable nicotinate-nucleotide pyrophosphorylase [carboxylating]</fullName>
        <ecNumber evidence="5">2.4.2.19</ecNumber>
    </recommendedName>
    <alternativeName>
        <fullName evidence="9">Quinolinate phosphoribosyltransferase [decarboxylating]</fullName>
    </alternativeName>
</protein>
<comment type="subunit">
    <text evidence="4">Hexamer formed by 3 homodimers.</text>
</comment>
<dbReference type="InterPro" id="IPR036068">
    <property type="entry name" value="Nicotinate_pribotase-like_C"/>
</dbReference>
<sequence>MPPTVPVDIAKLVTFCLQEDIGAGDITAELIPIDKSISAKLISRDNGIFCGRPWADEVFQQVDSSLTVNWNIEEGAELSPNKTLVQIVGSARSILTAERTVLNFLQTLSAVSTMSQHYASLVEHTSVKLLDTRKTLPSLRSAQKYAVRIGGCFNHRMGLFDAFLIKENHIAACGGIDAAVSKAKALYPNKPVEIEVQNLNELELAISAEADIVMLDNFDRGSILKAVKLNGGRLKLEASGGIDADRLVSIAETGVDYISLGALTKNCRATDLSLLIE</sequence>
<comment type="similarity">
    <text evidence="3 12">Belongs to the NadC/ModD family.</text>
</comment>
<feature type="domain" description="Quinolinate phosphoribosyl transferase C-terminal" evidence="14">
    <location>
        <begin position="111"/>
        <end position="274"/>
    </location>
</feature>
<evidence type="ECO:0000256" key="1">
    <source>
        <dbReference type="ARBA" id="ARBA00003237"/>
    </source>
</evidence>
<evidence type="ECO:0000313" key="17">
    <source>
        <dbReference type="Proteomes" id="UP000218767"/>
    </source>
</evidence>
<keyword evidence="6" id="KW-0662">Pyridine nucleotide biosynthesis</keyword>
<dbReference type="PANTHER" id="PTHR32179:SF3">
    <property type="entry name" value="NICOTINATE-NUCLEOTIDE PYROPHOSPHORYLASE [CARBOXYLATING]"/>
    <property type="match status" value="1"/>
</dbReference>
<dbReference type="Gene3D" id="3.20.20.70">
    <property type="entry name" value="Aldolase class I"/>
    <property type="match status" value="1"/>
</dbReference>
<dbReference type="SUPFAM" id="SSF54675">
    <property type="entry name" value="Nicotinate/Quinolinate PRTase N-terminal domain-like"/>
    <property type="match status" value="1"/>
</dbReference>
<comment type="pathway">
    <text evidence="2">Cofactor biosynthesis; NAD(+) biosynthesis; nicotinate D-ribonucleotide from quinolinate: step 1/1.</text>
</comment>
<dbReference type="InterPro" id="IPR037128">
    <property type="entry name" value="Quinolinate_PRibosylTase_N_sf"/>
</dbReference>
<dbReference type="GO" id="GO:0034213">
    <property type="term" value="P:quinolinate catabolic process"/>
    <property type="evidence" value="ECO:0007669"/>
    <property type="project" value="TreeGrafter"/>
</dbReference>
<evidence type="ECO:0000256" key="9">
    <source>
        <dbReference type="ARBA" id="ARBA00033102"/>
    </source>
</evidence>
<gene>
    <name evidence="16" type="primary">nadC</name>
    <name evidence="16" type="ORF">COB20_01175</name>
</gene>
<evidence type="ECO:0000256" key="10">
    <source>
        <dbReference type="ARBA" id="ARBA00047445"/>
    </source>
</evidence>
<name>A0A2A4XH61_9GAMM</name>
<evidence type="ECO:0000256" key="4">
    <source>
        <dbReference type="ARBA" id="ARBA00011218"/>
    </source>
</evidence>
<evidence type="ECO:0000256" key="7">
    <source>
        <dbReference type="ARBA" id="ARBA00022676"/>
    </source>
</evidence>
<dbReference type="UniPathway" id="UPA00253">
    <property type="reaction ID" value="UER00331"/>
</dbReference>
<feature type="binding site" evidence="13">
    <location>
        <begin position="239"/>
        <end position="241"/>
    </location>
    <ligand>
        <name>substrate</name>
    </ligand>
</feature>